<dbReference type="Pfam" id="PF03961">
    <property type="entry name" value="FapA"/>
    <property type="match status" value="1"/>
</dbReference>
<dbReference type="PANTHER" id="PTHR38032">
    <property type="entry name" value="POLYMERASE-RELATED"/>
    <property type="match status" value="1"/>
</dbReference>
<gene>
    <name evidence="2" type="ORF">HNR37_000074</name>
</gene>
<dbReference type="InterPro" id="IPR046865">
    <property type="entry name" value="FapA_b_solenoid"/>
</dbReference>
<dbReference type="EMBL" id="JACHID010000001">
    <property type="protein sequence ID" value="MBB5020771.1"/>
    <property type="molecule type" value="Genomic_DNA"/>
</dbReference>
<evidence type="ECO:0000259" key="1">
    <source>
        <dbReference type="Pfam" id="PF20250"/>
    </source>
</evidence>
<feature type="domain" description="Flagellar Assembly Protein A N-terminal region" evidence="1">
    <location>
        <begin position="11"/>
        <end position="190"/>
    </location>
</feature>
<dbReference type="Proteomes" id="UP000528322">
    <property type="component" value="Unassembled WGS sequence"/>
</dbReference>
<name>A0A7W7Y2A9_9BACT</name>
<dbReference type="InterPro" id="IPR005646">
    <property type="entry name" value="FapA"/>
</dbReference>
<dbReference type="InterPro" id="IPR046866">
    <property type="entry name" value="FapA_N"/>
</dbReference>
<organism evidence="2 3">
    <name type="scientific">Desulfurispira natronophila</name>
    <dbReference type="NCBI Taxonomy" id="682562"/>
    <lineage>
        <taxon>Bacteria</taxon>
        <taxon>Pseudomonadati</taxon>
        <taxon>Chrysiogenota</taxon>
        <taxon>Chrysiogenia</taxon>
        <taxon>Chrysiogenales</taxon>
        <taxon>Chrysiogenaceae</taxon>
        <taxon>Desulfurispira</taxon>
    </lineage>
</organism>
<dbReference type="Pfam" id="PF20250">
    <property type="entry name" value="FapA_N"/>
    <property type="match status" value="1"/>
</dbReference>
<evidence type="ECO:0000313" key="2">
    <source>
        <dbReference type="EMBL" id="MBB5020771.1"/>
    </source>
</evidence>
<dbReference type="PANTHER" id="PTHR38032:SF1">
    <property type="entry name" value="RNA-BINDING PROTEIN KHPB N-TERMINAL DOMAIN-CONTAINING PROTEIN"/>
    <property type="match status" value="1"/>
</dbReference>
<dbReference type="RefSeq" id="WP_183728194.1">
    <property type="nucleotide sequence ID" value="NZ_JACHID010000001.1"/>
</dbReference>
<sequence length="466" mass="52005">MTRSIAINPWVSLEISSDQLEAYLIVWSLEHVDERHISEVIRDAGIEEQYVKNLPSVLQQLIDEASKKRSAFPLRATVAQGVTARHGIDEQINFFINPNPSPGTINSTSGQIDYRERDLIKQVCLNESILEIVWATAGVSGANIFGQTLPARDGLNTSKIIAGDGVEAIKEPYLRRTRFVAKQDGVLLVNRREIVVSKELNIRGDVDYSTGNVSFDGTILVSGNILSGFRVLATGHVYVAGYLESRSEVIGHSVTVGKGCYGRIKSKRHVQVDFAENAQIQSQGTVTIGSLSRSWVSGRDIMVKNVTSSNISAFNDIHVEEVKSSTNMPTFMITHSPGALEAINQFRAQHSNVIFEISQVEEYVANFGIQRQEIERALGNKNSSVPPELISKIRHKRNLEGLAQRLQNAVEHLLLHTHGTVSVLDYCEPDTVIGLYGVEKYLMQQMRRCIFYYDHNHSTIKSKEWM</sequence>
<comment type="caution">
    <text evidence="2">The sequence shown here is derived from an EMBL/GenBank/DDBJ whole genome shotgun (WGS) entry which is preliminary data.</text>
</comment>
<reference evidence="2 3" key="1">
    <citation type="submission" date="2020-08" db="EMBL/GenBank/DDBJ databases">
        <title>Genomic Encyclopedia of Type Strains, Phase IV (KMG-IV): sequencing the most valuable type-strain genomes for metagenomic binning, comparative biology and taxonomic classification.</title>
        <authorList>
            <person name="Goeker M."/>
        </authorList>
    </citation>
    <scope>NUCLEOTIDE SEQUENCE [LARGE SCALE GENOMIC DNA]</scope>
    <source>
        <strain evidence="2 3">DSM 22071</strain>
    </source>
</reference>
<dbReference type="AlphaFoldDB" id="A0A7W7Y2A9"/>
<protein>
    <recommendedName>
        <fullName evidence="1">Flagellar Assembly Protein A N-terminal region domain-containing protein</fullName>
    </recommendedName>
</protein>
<accession>A0A7W7Y2A9</accession>
<keyword evidence="3" id="KW-1185">Reference proteome</keyword>
<evidence type="ECO:0000313" key="3">
    <source>
        <dbReference type="Proteomes" id="UP000528322"/>
    </source>
</evidence>
<proteinExistence type="predicted"/>